<dbReference type="RefSeq" id="WP_306076632.1">
    <property type="nucleotide sequence ID" value="NZ_JAROBZ020000003.1"/>
</dbReference>
<dbReference type="Proteomes" id="UP001241748">
    <property type="component" value="Unassembled WGS sequence"/>
</dbReference>
<evidence type="ECO:0000313" key="3">
    <source>
        <dbReference type="Proteomes" id="UP001241748"/>
    </source>
</evidence>
<protein>
    <submittedName>
        <fullName evidence="2">Uncharacterized protein</fullName>
    </submittedName>
</protein>
<evidence type="ECO:0000313" key="2">
    <source>
        <dbReference type="EMBL" id="MFB3170298.1"/>
    </source>
</evidence>
<organism evidence="2 3">
    <name type="scientific">Neobacillus driksii</name>
    <dbReference type="NCBI Taxonomy" id="3035913"/>
    <lineage>
        <taxon>Bacteria</taxon>
        <taxon>Bacillati</taxon>
        <taxon>Bacillota</taxon>
        <taxon>Bacilli</taxon>
        <taxon>Bacillales</taxon>
        <taxon>Bacillaceae</taxon>
        <taxon>Neobacillus</taxon>
    </lineage>
</organism>
<sequence length="150" mass="18081">MEELQYLNPTELLEKIYDTLCSEYEDEAHYDNEKDKQDIEVTKRRLTKKVFNEFVVDDEYFLTMDSKTFKERYHLYEKDLLKMITGCSENGVPYEKFIRIIDDLLASANHRLNAFEQLNEEITRIKTEKEQEEQESEEVIEEESEEEEEA</sequence>
<keyword evidence="3" id="KW-1185">Reference proteome</keyword>
<reference evidence="2 3" key="1">
    <citation type="submission" date="2024-05" db="EMBL/GenBank/DDBJ databases">
        <authorList>
            <person name="Venkateswaran K."/>
        </authorList>
    </citation>
    <scope>NUCLEOTIDE SEQUENCE [LARGE SCALE GENOMIC DNA]</scope>
    <source>
        <strain evidence="2 3">179-C4-2-HS</strain>
    </source>
</reference>
<proteinExistence type="predicted"/>
<gene>
    <name evidence="2" type="ORF">P5G62_024625</name>
</gene>
<comment type="caution">
    <text evidence="2">The sequence shown here is derived from an EMBL/GenBank/DDBJ whole genome shotgun (WGS) entry which is preliminary data.</text>
</comment>
<accession>A0ABV4Z0F1</accession>
<evidence type="ECO:0000256" key="1">
    <source>
        <dbReference type="SAM" id="MobiDB-lite"/>
    </source>
</evidence>
<feature type="compositionally biased region" description="Acidic residues" evidence="1">
    <location>
        <begin position="130"/>
        <end position="150"/>
    </location>
</feature>
<dbReference type="EMBL" id="JAROBZ020000003">
    <property type="protein sequence ID" value="MFB3170298.1"/>
    <property type="molecule type" value="Genomic_DNA"/>
</dbReference>
<name>A0ABV4Z0F1_9BACI</name>
<feature type="region of interest" description="Disordered" evidence="1">
    <location>
        <begin position="126"/>
        <end position="150"/>
    </location>
</feature>